<dbReference type="RefSeq" id="WP_187768348.1">
    <property type="nucleotide sequence ID" value="NZ_JACTVM010000001.1"/>
</dbReference>
<dbReference type="PANTHER" id="PTHR38658">
    <property type="entry name" value="OXPP CYCLE PROTEIN OPCA-RELATED"/>
    <property type="match status" value="1"/>
</dbReference>
<comment type="caution">
    <text evidence="3">The sequence shown here is derived from an EMBL/GenBank/DDBJ whole genome shotgun (WGS) entry which is preliminary data.</text>
</comment>
<organism evidence="3 4">
    <name type="scientific">Aeromicrobium senzhongii</name>
    <dbReference type="NCBI Taxonomy" id="2663859"/>
    <lineage>
        <taxon>Bacteria</taxon>
        <taxon>Bacillati</taxon>
        <taxon>Actinomycetota</taxon>
        <taxon>Actinomycetes</taxon>
        <taxon>Propionibacteriales</taxon>
        <taxon>Nocardioidaceae</taxon>
        <taxon>Aeromicrobium</taxon>
    </lineage>
</organism>
<dbReference type="EMBL" id="JACTVM010000001">
    <property type="protein sequence ID" value="MBC9224925.1"/>
    <property type="molecule type" value="Genomic_DNA"/>
</dbReference>
<dbReference type="AlphaFoldDB" id="A0A8I0ERM5"/>
<reference evidence="3" key="1">
    <citation type="submission" date="2020-09" db="EMBL/GenBank/DDBJ databases">
        <title>Novel species in genus Aeromicrobium.</title>
        <authorList>
            <person name="Zhang G."/>
        </authorList>
    </citation>
    <scope>NUCLEOTIDE SEQUENCE</scope>
    <source>
        <strain evidence="3">Zg-636</strain>
    </source>
</reference>
<protein>
    <submittedName>
        <fullName evidence="3">Glucose-6-phosphate dehydrogenase assembly protein OpcA</fullName>
    </submittedName>
</protein>
<feature type="domain" description="Glucose-6-phosphate dehydrogenase assembly protein OpcA N-terminal" evidence="1">
    <location>
        <begin position="51"/>
        <end position="159"/>
    </location>
</feature>
<dbReference type="Proteomes" id="UP000620591">
    <property type="component" value="Unassembled WGS sequence"/>
</dbReference>
<dbReference type="Pfam" id="PF20171">
    <property type="entry name" value="OpcA_G6PD_C"/>
    <property type="match status" value="1"/>
</dbReference>
<dbReference type="InterPro" id="IPR004555">
    <property type="entry name" value="G6PDH_assembly_OpcA"/>
</dbReference>
<dbReference type="PANTHER" id="PTHR38658:SF1">
    <property type="entry name" value="OXPP CYCLE PROTEIN OPCA-RELATED"/>
    <property type="match status" value="1"/>
</dbReference>
<sequence length="304" mass="32901">MDMVLEDTNASAVAKALTKGRALAGSPAMDMVLTLLIVTDEDNVAEAMKAANVLQHEHPSRVLGVILGDGRGKPRLDARVRVGAGSPGESVLLRMSGPLVKHSESAVLPLLLPDSPVVAWWPGIGPQEPSKDPIGRLARRRLTDSERTPSPVTWLHQLAPGYSPGDNDLAWTRLTLWRALLAAALDQTTGTVSGGRIQADDINPVAVLLRAWLECRLKVPIEFVDDDSGPQIQRVTLFTDVGDIDIRRVDTMSCEFSVPGSASRIVPIRRRTIPELLAEDLRRLDADEVYGETLAHLDGNTTKG</sequence>
<dbReference type="InterPro" id="IPR046802">
    <property type="entry name" value="OpcA_G6PD_C"/>
</dbReference>
<name>A0A8I0ERM5_9ACTN</name>
<evidence type="ECO:0000313" key="4">
    <source>
        <dbReference type="Proteomes" id="UP000620591"/>
    </source>
</evidence>
<accession>A0A8I0ERM5</accession>
<evidence type="ECO:0000313" key="3">
    <source>
        <dbReference type="EMBL" id="MBC9224925.1"/>
    </source>
</evidence>
<dbReference type="InterPro" id="IPR046801">
    <property type="entry name" value="OpcA_G6PD_N"/>
</dbReference>
<gene>
    <name evidence="3" type="ORF">IBG24_01190</name>
</gene>
<proteinExistence type="predicted"/>
<evidence type="ECO:0000259" key="2">
    <source>
        <dbReference type="Pfam" id="PF20171"/>
    </source>
</evidence>
<feature type="domain" description="Glucose-6-phosphate dehydrogenase assembly protein OpcA C-terminal" evidence="2">
    <location>
        <begin position="164"/>
        <end position="294"/>
    </location>
</feature>
<dbReference type="Pfam" id="PF10128">
    <property type="entry name" value="OpcA_G6PD_assem"/>
    <property type="match status" value="1"/>
</dbReference>
<evidence type="ECO:0000259" key="1">
    <source>
        <dbReference type="Pfam" id="PF10128"/>
    </source>
</evidence>